<dbReference type="InterPro" id="IPR010281">
    <property type="entry name" value="DUF885"/>
</dbReference>
<feature type="chain" id="PRO_5019246582" evidence="1">
    <location>
        <begin position="21"/>
        <end position="585"/>
    </location>
</feature>
<comment type="caution">
    <text evidence="2">The sequence shown here is derived from an EMBL/GenBank/DDBJ whole genome shotgun (WGS) entry which is preliminary data.</text>
</comment>
<evidence type="ECO:0000256" key="1">
    <source>
        <dbReference type="SAM" id="SignalP"/>
    </source>
</evidence>
<evidence type="ECO:0000313" key="2">
    <source>
        <dbReference type="EMBL" id="RUO80045.1"/>
    </source>
</evidence>
<dbReference type="PROSITE" id="PS51257">
    <property type="entry name" value="PROKAR_LIPOPROTEIN"/>
    <property type="match status" value="1"/>
</dbReference>
<dbReference type="RefSeq" id="WP_126841883.1">
    <property type="nucleotide sequence ID" value="NZ_PIQH01000006.1"/>
</dbReference>
<keyword evidence="1" id="KW-0732">Signal</keyword>
<protein>
    <submittedName>
        <fullName evidence="2">DUF885 domain-containing protein</fullName>
    </submittedName>
</protein>
<dbReference type="AlphaFoldDB" id="A0A432ZQ27"/>
<dbReference type="OrthoDB" id="9769898at2"/>
<dbReference type="PANTHER" id="PTHR33361">
    <property type="entry name" value="GLR0591 PROTEIN"/>
    <property type="match status" value="1"/>
</dbReference>
<reference evidence="2 3" key="1">
    <citation type="journal article" date="2011" name="Front. Microbiol.">
        <title>Genomic signatures of strain selection and enhancement in Bacillus atrophaeus var. globigii, a historical biowarfare simulant.</title>
        <authorList>
            <person name="Gibbons H.S."/>
            <person name="Broomall S.M."/>
            <person name="McNew L.A."/>
            <person name="Daligault H."/>
            <person name="Chapman C."/>
            <person name="Bruce D."/>
            <person name="Karavis M."/>
            <person name="Krepps M."/>
            <person name="McGregor P.A."/>
            <person name="Hong C."/>
            <person name="Park K.H."/>
            <person name="Akmal A."/>
            <person name="Feldman A."/>
            <person name="Lin J.S."/>
            <person name="Chang W.E."/>
            <person name="Higgs B.W."/>
            <person name="Demirev P."/>
            <person name="Lindquist J."/>
            <person name="Liem A."/>
            <person name="Fochler E."/>
            <person name="Read T.D."/>
            <person name="Tapia R."/>
            <person name="Johnson S."/>
            <person name="Bishop-Lilly K.A."/>
            <person name="Detter C."/>
            <person name="Han C."/>
            <person name="Sozhamannan S."/>
            <person name="Rosenzweig C.N."/>
            <person name="Skowronski E.W."/>
        </authorList>
    </citation>
    <scope>NUCLEOTIDE SEQUENCE [LARGE SCALE GENOMIC DNA]</scope>
    <source>
        <strain evidence="2 3">CC-PW-9</strain>
    </source>
</reference>
<dbReference type="Pfam" id="PF05960">
    <property type="entry name" value="DUF885"/>
    <property type="match status" value="1"/>
</dbReference>
<gene>
    <name evidence="2" type="ORF">CWI84_07025</name>
</gene>
<dbReference type="PANTHER" id="PTHR33361:SF2">
    <property type="entry name" value="DUF885 DOMAIN-CONTAINING PROTEIN"/>
    <property type="match status" value="1"/>
</dbReference>
<feature type="signal peptide" evidence="1">
    <location>
        <begin position="1"/>
        <end position="20"/>
    </location>
</feature>
<organism evidence="2 3">
    <name type="scientific">Idiomarina tyrosinivorans</name>
    <dbReference type="NCBI Taxonomy" id="1445662"/>
    <lineage>
        <taxon>Bacteria</taxon>
        <taxon>Pseudomonadati</taxon>
        <taxon>Pseudomonadota</taxon>
        <taxon>Gammaproteobacteria</taxon>
        <taxon>Alteromonadales</taxon>
        <taxon>Idiomarinaceae</taxon>
        <taxon>Idiomarina</taxon>
    </lineage>
</organism>
<dbReference type="Proteomes" id="UP000287996">
    <property type="component" value="Unassembled WGS sequence"/>
</dbReference>
<accession>A0A432ZQ27</accession>
<evidence type="ECO:0000313" key="3">
    <source>
        <dbReference type="Proteomes" id="UP000287996"/>
    </source>
</evidence>
<dbReference type="EMBL" id="PIQH01000006">
    <property type="protein sequence ID" value="RUO80045.1"/>
    <property type="molecule type" value="Genomic_DNA"/>
</dbReference>
<sequence>MRHLMVLLCLAAPLSMVGCASTTSQDSSAKATTQQSLDSQFSQLADRIWDGLSESDPRALPDMSAATLEQTFQRNQAWLNKLDSIDTTKLSQQNQMNYAMIRYALADAVDRYRFHDHYMPLTSEGGFHTELAFMPSSTAFHKRQDYEDYLAKLQTIPRYMEQQTAWLKKGIEEGFTQPAAAMKGFEESIAAYIVQRPQDSVFYDPFEKRPDSINPVDWALLQEQAADIIDNQVMPAYDDYFTFMVTEYLPNCRDSIGASELPNGSAWYNNRIMHYTTLDLSAEQIHQIGLQEVARIRAEMDTIIEKLDFKGSFADFVNFLRTDKRFYPQSADELMRTATYIAKKMDGKLLTLFNKLPRKPYGVEPVPAEIAPKYTTGRYKDPTRADEPGMYWVNTYALDRRPLYQMEALTFHEAVPGHHIQVSLALEMDDLPAYRQNTYISAFGEGWGLYAEYLGLEAGFYQDPYSNFGRLSYEMWRAARLVVDTGMHAMGWSRQQAIDYMAENTALSLHNCTTEIDRYITWPAQALSYKLGELTIKRLRNEAEEALGEDFDVRDFHDAVLENGSIPLQMLEQHIRQWIAKQKSA</sequence>
<proteinExistence type="predicted"/>
<keyword evidence="3" id="KW-1185">Reference proteome</keyword>
<name>A0A432ZQ27_9GAMM</name>